<keyword evidence="1" id="KW-0812">Transmembrane</keyword>
<dbReference type="VEuPathDB" id="VectorBase:LLOJ002923"/>
<sequence>MKINNLFAIFFLIAIDLGIIFAKNTPKRQKRTLVFPTNSAIGIVIAVAYPLILPHRNVFVSYNFEGNYNMPTNVTDIVPGPLNRLDLVTPIDRALGRKNDDDDIHGHKGRVCLLRVICETAEEPFHAHNGVIGDILHIILTPSTSIREDLHPEYYKAEELGRSGDCSKYRKYCPECILDYISQIENF</sequence>
<dbReference type="PANTHER" id="PTHR21398">
    <property type="entry name" value="AGAP007094-PA"/>
    <property type="match status" value="1"/>
</dbReference>
<dbReference type="VEuPathDB" id="VectorBase:LLONM1_000668"/>
<dbReference type="Proteomes" id="UP000092461">
    <property type="component" value="Unassembled WGS sequence"/>
</dbReference>
<evidence type="ECO:0000313" key="3">
    <source>
        <dbReference type="EnsemblMetazoa" id="LLOJ002923-PA"/>
    </source>
</evidence>
<dbReference type="PANTHER" id="PTHR21398:SF22">
    <property type="entry name" value="IP12060P-RELATED"/>
    <property type="match status" value="1"/>
</dbReference>
<dbReference type="EMBL" id="GITU01011934">
    <property type="protein sequence ID" value="MBC1180637.1"/>
    <property type="molecule type" value="Transcribed_RNA"/>
</dbReference>
<feature type="transmembrane region" description="Helical" evidence="1">
    <location>
        <begin position="6"/>
        <end position="22"/>
    </location>
</feature>
<dbReference type="EMBL" id="AJWK01009488">
    <property type="status" value="NOT_ANNOTATED_CDS"/>
    <property type="molecule type" value="Genomic_DNA"/>
</dbReference>
<reference evidence="3" key="3">
    <citation type="submission" date="2020-05" db="UniProtKB">
        <authorList>
            <consortium name="EnsemblMetazoa"/>
        </authorList>
    </citation>
    <scope>IDENTIFICATION</scope>
    <source>
        <strain evidence="3">Jacobina</strain>
    </source>
</reference>
<dbReference type="Pfam" id="PF07841">
    <property type="entry name" value="DM4_12"/>
    <property type="match status" value="1"/>
</dbReference>
<evidence type="ECO:0000256" key="1">
    <source>
        <dbReference type="SAM" id="Phobius"/>
    </source>
</evidence>
<evidence type="ECO:0000313" key="2">
    <source>
        <dbReference type="EMBL" id="MBC1180637.1"/>
    </source>
</evidence>
<proteinExistence type="predicted"/>
<dbReference type="InterPro" id="IPR006631">
    <property type="entry name" value="DM4_12"/>
</dbReference>
<evidence type="ECO:0000313" key="4">
    <source>
        <dbReference type="Proteomes" id="UP000092461"/>
    </source>
</evidence>
<name>A0A1B0CF03_LUTLO</name>
<dbReference type="SMART" id="SM00718">
    <property type="entry name" value="DM4_12"/>
    <property type="match status" value="1"/>
</dbReference>
<protein>
    <submittedName>
        <fullName evidence="2 3">Uncharacterized protein</fullName>
    </submittedName>
</protein>
<accession>A0A1B0CF03</accession>
<keyword evidence="1" id="KW-1133">Transmembrane helix</keyword>
<feature type="transmembrane region" description="Helical" evidence="1">
    <location>
        <begin position="34"/>
        <end position="53"/>
    </location>
</feature>
<keyword evidence="1" id="KW-0472">Membrane</keyword>
<reference evidence="4" key="1">
    <citation type="submission" date="2012-05" db="EMBL/GenBank/DDBJ databases">
        <title>Whole Genome Assembly of Lutzomyia longipalpis.</title>
        <authorList>
            <person name="Richards S."/>
            <person name="Qu C."/>
            <person name="Dillon R."/>
            <person name="Worley K."/>
            <person name="Scherer S."/>
            <person name="Batterton M."/>
            <person name="Taylor A."/>
            <person name="Hawes A."/>
            <person name="Hernandez B."/>
            <person name="Kovar C."/>
            <person name="Mandapat C."/>
            <person name="Pham C."/>
            <person name="Qu C."/>
            <person name="Jing C."/>
            <person name="Bess C."/>
            <person name="Bandaranaike D."/>
            <person name="Ngo D."/>
            <person name="Ongeri F."/>
            <person name="Arias F."/>
            <person name="Lara F."/>
            <person name="Weissenberger G."/>
            <person name="Kamau G."/>
            <person name="Han H."/>
            <person name="Shen H."/>
            <person name="Dinh H."/>
            <person name="Khalil I."/>
            <person name="Jones J."/>
            <person name="Shafer J."/>
            <person name="Jayaseelan J."/>
            <person name="Quiroz J."/>
            <person name="Blankenburg K."/>
            <person name="Nguyen L."/>
            <person name="Jackson L."/>
            <person name="Francisco L."/>
            <person name="Tang L.-Y."/>
            <person name="Pu L.-L."/>
            <person name="Perales L."/>
            <person name="Lorensuhewa L."/>
            <person name="Munidasa M."/>
            <person name="Coyle M."/>
            <person name="Taylor M."/>
            <person name="Puazo M."/>
            <person name="Firestine M."/>
            <person name="Scheel M."/>
            <person name="Javaid M."/>
            <person name="Wang M."/>
            <person name="Li M."/>
            <person name="Tabassum N."/>
            <person name="Saada N."/>
            <person name="Osuji N."/>
            <person name="Aqrawi P."/>
            <person name="Fu Q."/>
            <person name="Thornton R."/>
            <person name="Raj R."/>
            <person name="Goodspeed R."/>
            <person name="Mata R."/>
            <person name="Najjar R."/>
            <person name="Gubbala S."/>
            <person name="Lee S."/>
            <person name="Denson S."/>
            <person name="Patil S."/>
            <person name="Macmil S."/>
            <person name="Qi S."/>
            <person name="Matskevitch T."/>
            <person name="Palculict T."/>
            <person name="Mathew T."/>
            <person name="Vee V."/>
            <person name="Velamala V."/>
            <person name="Korchina V."/>
            <person name="Cai W."/>
            <person name="Liu W."/>
            <person name="Dai W."/>
            <person name="Zou X."/>
            <person name="Zhu Y."/>
            <person name="Zhang Y."/>
            <person name="Wu Y.-Q."/>
            <person name="Xin Y."/>
            <person name="Nazarath L."/>
            <person name="Kovar C."/>
            <person name="Han Y."/>
            <person name="Muzny D."/>
            <person name="Gibbs R."/>
        </authorList>
    </citation>
    <scope>NUCLEOTIDE SEQUENCE [LARGE SCALE GENOMIC DNA]</scope>
    <source>
        <strain evidence="4">Jacobina</strain>
    </source>
</reference>
<organism evidence="3 4">
    <name type="scientific">Lutzomyia longipalpis</name>
    <name type="common">Sand fly</name>
    <dbReference type="NCBI Taxonomy" id="7200"/>
    <lineage>
        <taxon>Eukaryota</taxon>
        <taxon>Metazoa</taxon>
        <taxon>Ecdysozoa</taxon>
        <taxon>Arthropoda</taxon>
        <taxon>Hexapoda</taxon>
        <taxon>Insecta</taxon>
        <taxon>Pterygota</taxon>
        <taxon>Neoptera</taxon>
        <taxon>Endopterygota</taxon>
        <taxon>Diptera</taxon>
        <taxon>Nematocera</taxon>
        <taxon>Psychodoidea</taxon>
        <taxon>Psychodidae</taxon>
        <taxon>Lutzomyia</taxon>
        <taxon>Lutzomyia</taxon>
    </lineage>
</organism>
<dbReference type="EnsemblMetazoa" id="LLOJ002923-RA">
    <property type="protein sequence ID" value="LLOJ002923-PA"/>
    <property type="gene ID" value="LLOJ002923"/>
</dbReference>
<reference evidence="2" key="2">
    <citation type="journal article" date="2020" name="BMC">
        <title>Leishmania infection induces a limited differential gene expression in the sand fly midgut.</title>
        <authorList>
            <person name="Coutinho-Abreu I.V."/>
            <person name="Serafim T.D."/>
            <person name="Meneses C."/>
            <person name="Kamhawi S."/>
            <person name="Oliveira F."/>
            <person name="Valenzuela J.G."/>
        </authorList>
    </citation>
    <scope>NUCLEOTIDE SEQUENCE</scope>
    <source>
        <strain evidence="2">Jacobina</strain>
        <tissue evidence="2">Midgut</tissue>
    </source>
</reference>
<keyword evidence="4" id="KW-1185">Reference proteome</keyword>
<dbReference type="AlphaFoldDB" id="A0A1B0CF03"/>